<dbReference type="EMBL" id="CP001390">
    <property type="protein sequence ID" value="ACM20127.1"/>
    <property type="molecule type" value="Genomic_DNA"/>
</dbReference>
<dbReference type="InterPro" id="IPR011324">
    <property type="entry name" value="Cytotoxic_necrot_fac-like_cat"/>
</dbReference>
<dbReference type="EC" id="3.5.1.44" evidence="3"/>
<dbReference type="Pfam" id="PF03975">
    <property type="entry name" value="CheD"/>
    <property type="match status" value="1"/>
</dbReference>
<dbReference type="PROSITE" id="PS51257">
    <property type="entry name" value="PROKAR_LIPOPROTEIN"/>
    <property type="match status" value="1"/>
</dbReference>
<accession>B9M6R7</accession>
<organism evidence="4 5">
    <name type="scientific">Geotalea daltonii (strain DSM 22248 / JCM 15807 / FRC-32)</name>
    <name type="common">Geobacter daltonii</name>
    <dbReference type="NCBI Taxonomy" id="316067"/>
    <lineage>
        <taxon>Bacteria</taxon>
        <taxon>Pseudomonadati</taxon>
        <taxon>Thermodesulfobacteriota</taxon>
        <taxon>Desulfuromonadia</taxon>
        <taxon>Geobacterales</taxon>
        <taxon>Geobacteraceae</taxon>
        <taxon>Geotalea</taxon>
    </lineage>
</organism>
<dbReference type="InterPro" id="IPR005659">
    <property type="entry name" value="Chemorcpt_Glu_NH3ase_CheD"/>
</dbReference>
<comment type="similarity">
    <text evidence="3">Belongs to the CheD family.</text>
</comment>
<evidence type="ECO:0000313" key="5">
    <source>
        <dbReference type="Proteomes" id="UP000007721"/>
    </source>
</evidence>
<keyword evidence="2 3" id="KW-0378">Hydrolase</keyword>
<dbReference type="AlphaFoldDB" id="B9M6R7"/>
<dbReference type="eggNOG" id="COG1871">
    <property type="taxonomic scope" value="Bacteria"/>
</dbReference>
<dbReference type="SUPFAM" id="SSF64438">
    <property type="entry name" value="CNF1/YfiH-like putative cysteine hydrolases"/>
    <property type="match status" value="1"/>
</dbReference>
<proteinExistence type="inferred from homology"/>
<dbReference type="CDD" id="cd16352">
    <property type="entry name" value="CheD"/>
    <property type="match status" value="1"/>
</dbReference>
<comment type="catalytic activity">
    <reaction evidence="3">
        <text>L-glutaminyl-[protein] + H2O = L-glutamyl-[protein] + NH4(+)</text>
        <dbReference type="Rhea" id="RHEA:16441"/>
        <dbReference type="Rhea" id="RHEA-COMP:10207"/>
        <dbReference type="Rhea" id="RHEA-COMP:10208"/>
        <dbReference type="ChEBI" id="CHEBI:15377"/>
        <dbReference type="ChEBI" id="CHEBI:28938"/>
        <dbReference type="ChEBI" id="CHEBI:29973"/>
        <dbReference type="ChEBI" id="CHEBI:30011"/>
        <dbReference type="EC" id="3.5.1.44"/>
    </reaction>
</comment>
<comment type="function">
    <text evidence="3">Probably deamidates glutamine residues to glutamate on methyl-accepting chemotaxis receptors (MCPs), playing an important role in chemotaxis.</text>
</comment>
<dbReference type="HOGENOM" id="CLU_087854_0_0_7"/>
<evidence type="ECO:0000313" key="4">
    <source>
        <dbReference type="EMBL" id="ACM20127.1"/>
    </source>
</evidence>
<dbReference type="OrthoDB" id="9807202at2"/>
<evidence type="ECO:0000256" key="2">
    <source>
        <dbReference type="ARBA" id="ARBA00022801"/>
    </source>
</evidence>
<dbReference type="HAMAP" id="MF_01440">
    <property type="entry name" value="CheD"/>
    <property type="match status" value="1"/>
</dbReference>
<dbReference type="KEGG" id="geo:Geob_1769"/>
<dbReference type="STRING" id="316067.Geob_1769"/>
<dbReference type="RefSeq" id="WP_012646856.1">
    <property type="nucleotide sequence ID" value="NC_011979.1"/>
</dbReference>
<keyword evidence="5" id="KW-1185">Reference proteome</keyword>
<evidence type="ECO:0000256" key="3">
    <source>
        <dbReference type="HAMAP-Rule" id="MF_01440"/>
    </source>
</evidence>
<gene>
    <name evidence="3" type="primary">cheD</name>
    <name evidence="4" type="synonym">cheD64H</name>
    <name evidence="4" type="ordered locus">Geob_1769</name>
</gene>
<dbReference type="GO" id="GO:0050568">
    <property type="term" value="F:protein-glutamine glutaminase activity"/>
    <property type="evidence" value="ECO:0007669"/>
    <property type="project" value="UniProtKB-UniRule"/>
</dbReference>
<keyword evidence="1 3" id="KW-0145">Chemotaxis</keyword>
<dbReference type="GO" id="GO:0006935">
    <property type="term" value="P:chemotaxis"/>
    <property type="evidence" value="ECO:0007669"/>
    <property type="project" value="UniProtKB-UniRule"/>
</dbReference>
<dbReference type="PANTHER" id="PTHR35147:SF3">
    <property type="entry name" value="CHEMORECEPTOR GLUTAMINE DEAMIDASE CHED 1-RELATED"/>
    <property type="match status" value="1"/>
</dbReference>
<protein>
    <recommendedName>
        <fullName evidence="3">Probable chemoreceptor glutamine deamidase CheD</fullName>
        <ecNumber evidence="3">3.5.1.44</ecNumber>
    </recommendedName>
</protein>
<sequence>MRIEAIGRFKRVILDPGEYHAATDATVISTLLGSCVSACLYDPIGKVIGMNHFLLSNRRYSRDLPLYVSEAGRYGIHAMELLINEMLKKGAQKRFLKAKVFGGANIMVSKESLGNFACVSEVNCRFIREFLKNENIDIVAEDLGKDHGRVIHFSNGDFAVYVRKIGQNRSQSLLIRDRDCWQKAIEMQERTLPAIDIW</sequence>
<dbReference type="PANTHER" id="PTHR35147">
    <property type="entry name" value="CHEMORECEPTOR GLUTAMINE DEAMIDASE CHED-RELATED"/>
    <property type="match status" value="1"/>
</dbReference>
<name>B9M6R7_GEODF</name>
<dbReference type="InterPro" id="IPR038592">
    <property type="entry name" value="CheD-like_sf"/>
</dbReference>
<reference evidence="4 5" key="1">
    <citation type="submission" date="2009-01" db="EMBL/GenBank/DDBJ databases">
        <title>Complete sequence of Geobacter sp. FRC-32.</title>
        <authorList>
            <consortium name="US DOE Joint Genome Institute"/>
            <person name="Lucas S."/>
            <person name="Copeland A."/>
            <person name="Lapidus A."/>
            <person name="Glavina del Rio T."/>
            <person name="Dalin E."/>
            <person name="Tice H."/>
            <person name="Bruce D."/>
            <person name="Goodwin L."/>
            <person name="Pitluck S."/>
            <person name="Saunders E."/>
            <person name="Brettin T."/>
            <person name="Detter J.C."/>
            <person name="Han C."/>
            <person name="Larimer F."/>
            <person name="Land M."/>
            <person name="Hauser L."/>
            <person name="Kyrpides N."/>
            <person name="Ovchinnikova G."/>
            <person name="Kostka J."/>
            <person name="Richardson P."/>
        </authorList>
    </citation>
    <scope>NUCLEOTIDE SEQUENCE [LARGE SCALE GENOMIC DNA]</scope>
    <source>
        <strain evidence="5">DSM 22248 / JCM 15807 / FRC-32</strain>
    </source>
</reference>
<dbReference type="Proteomes" id="UP000007721">
    <property type="component" value="Chromosome"/>
</dbReference>
<evidence type="ECO:0000256" key="1">
    <source>
        <dbReference type="ARBA" id="ARBA00022500"/>
    </source>
</evidence>
<dbReference type="Gene3D" id="3.30.1330.200">
    <property type="match status" value="1"/>
</dbReference>